<dbReference type="InterPro" id="IPR042094">
    <property type="entry name" value="T2SS_GspF_sf"/>
</dbReference>
<accession>E1X0F4</accession>
<evidence type="ECO:0000256" key="1">
    <source>
        <dbReference type="ARBA" id="ARBA00004651"/>
    </source>
</evidence>
<dbReference type="RefSeq" id="WP_014245750.1">
    <property type="nucleotide sequence ID" value="NC_016620.1"/>
</dbReference>
<feature type="transmembrane region" description="Helical" evidence="6">
    <location>
        <begin position="206"/>
        <end position="223"/>
    </location>
</feature>
<dbReference type="PANTHER" id="PTHR35007">
    <property type="entry name" value="INTEGRAL MEMBRANE PROTEIN-RELATED"/>
    <property type="match status" value="1"/>
</dbReference>
<keyword evidence="3 6" id="KW-0812">Transmembrane</keyword>
<evidence type="ECO:0000256" key="4">
    <source>
        <dbReference type="ARBA" id="ARBA00022989"/>
    </source>
</evidence>
<name>E1X0F4_HALMS</name>
<evidence type="ECO:0000313" key="8">
    <source>
        <dbReference type="EMBL" id="CBW27980.1"/>
    </source>
</evidence>
<sequence>MKKWGYHIILLVLTILTLFAPADTLAQSGRYENLTSRELVALLNEECERGQMANCYEAGQMYMSAESEASKAKGRKLVQKACKGGHENACEFLKGGLARDTGSDLLFYSSIGLIGLAVYLVTIMMFQDEEEFKASEKLEDGDKKSSPTENYGIVLRYSKPFFKRYVTPIVSSMKNKKKIKEKYKRKLASAGLTDVLTPEDFFSFKIFLIVGFPIVFFGIRVFLEEEWPLTLIPIIGAVGFVYPDIWIKGRIEMRQKEVIMAMPFCVDMLALSVEAGLDFVAAMTKVVEKAKKTALSEEFETMIKEIRIGASRAEALRNLAWRIDLIQISSFCATLIAADSVGASIGPILKALSMEIRQKKSSEVEKAGATAATKILFPMLFLIVPAVFIVVAAPIVLELVVGKK</sequence>
<feature type="transmembrane region" description="Helical" evidence="6">
    <location>
        <begin position="375"/>
        <end position="397"/>
    </location>
</feature>
<dbReference type="KEGG" id="bmx:BMS_3229"/>
<evidence type="ECO:0000256" key="6">
    <source>
        <dbReference type="SAM" id="Phobius"/>
    </source>
</evidence>
<dbReference type="EMBL" id="FQ312005">
    <property type="protein sequence ID" value="CBW27980.1"/>
    <property type="molecule type" value="Genomic_DNA"/>
</dbReference>
<feature type="transmembrane region" description="Helical" evidence="6">
    <location>
        <begin position="105"/>
        <end position="126"/>
    </location>
</feature>
<comment type="subcellular location">
    <subcellularLocation>
        <location evidence="1">Cell membrane</location>
        <topology evidence="1">Multi-pass membrane protein</topology>
    </subcellularLocation>
</comment>
<dbReference type="eggNOG" id="COG0790">
    <property type="taxonomic scope" value="Bacteria"/>
</dbReference>
<proteinExistence type="predicted"/>
<dbReference type="PATRIC" id="fig|862908.3.peg.3086"/>
<dbReference type="GO" id="GO:0005886">
    <property type="term" value="C:plasma membrane"/>
    <property type="evidence" value="ECO:0007669"/>
    <property type="project" value="UniProtKB-SubCell"/>
</dbReference>
<feature type="domain" description="Type II secretion system protein GspF" evidence="7">
    <location>
        <begin position="267"/>
        <end position="391"/>
    </location>
</feature>
<evidence type="ECO:0000313" key="9">
    <source>
        <dbReference type="Proteomes" id="UP000008963"/>
    </source>
</evidence>
<dbReference type="eggNOG" id="COG2064">
    <property type="taxonomic scope" value="Bacteria"/>
</dbReference>
<organism evidence="8 9">
    <name type="scientific">Halobacteriovorax marinus (strain ATCC BAA-682 / DSM 15412 / SJ)</name>
    <name type="common">Bacteriovorax marinus</name>
    <dbReference type="NCBI Taxonomy" id="862908"/>
    <lineage>
        <taxon>Bacteria</taxon>
        <taxon>Pseudomonadati</taxon>
        <taxon>Bdellovibrionota</taxon>
        <taxon>Bacteriovoracia</taxon>
        <taxon>Bacteriovoracales</taxon>
        <taxon>Halobacteriovoraceae</taxon>
        <taxon>Halobacteriovorax</taxon>
    </lineage>
</organism>
<dbReference type="Gene3D" id="1.20.81.30">
    <property type="entry name" value="Type II secretion system (T2SS), domain F"/>
    <property type="match status" value="1"/>
</dbReference>
<protein>
    <submittedName>
        <fullName evidence="8">Membrane protein</fullName>
    </submittedName>
</protein>
<keyword evidence="5 6" id="KW-0472">Membrane</keyword>
<dbReference type="OrthoDB" id="9810662at2"/>
<dbReference type="Pfam" id="PF00482">
    <property type="entry name" value="T2SSF"/>
    <property type="match status" value="1"/>
</dbReference>
<dbReference type="PANTHER" id="PTHR35007:SF2">
    <property type="entry name" value="PILUS ASSEMBLE PROTEIN"/>
    <property type="match status" value="1"/>
</dbReference>
<gene>
    <name evidence="8" type="ordered locus">BMS_3229</name>
</gene>
<dbReference type="HOGENOM" id="CLU_056917_0_1_7"/>
<evidence type="ECO:0000256" key="3">
    <source>
        <dbReference type="ARBA" id="ARBA00022692"/>
    </source>
</evidence>
<dbReference type="Proteomes" id="UP000008963">
    <property type="component" value="Chromosome"/>
</dbReference>
<evidence type="ECO:0000256" key="5">
    <source>
        <dbReference type="ARBA" id="ARBA00023136"/>
    </source>
</evidence>
<dbReference type="AlphaFoldDB" id="E1X0F4"/>
<reference evidence="9" key="1">
    <citation type="journal article" date="2013" name="ISME J.">
        <title>A small predatory core genome in the divergent marine Bacteriovorax marinus SJ and the terrestrial Bdellovibrio bacteriovorus.</title>
        <authorList>
            <person name="Crossman L.C."/>
            <person name="Chen H."/>
            <person name="Cerdeno-Tarraga A.M."/>
            <person name="Brooks K."/>
            <person name="Quail M.A."/>
            <person name="Pineiro S.A."/>
            <person name="Hobley L."/>
            <person name="Sockett R.E."/>
            <person name="Bentley S.D."/>
            <person name="Parkhill J."/>
            <person name="Williams H.N."/>
            <person name="Stine O.C."/>
        </authorList>
    </citation>
    <scope>NUCLEOTIDE SEQUENCE [LARGE SCALE GENOMIC DNA]</scope>
    <source>
        <strain evidence="9">ATCC BAA-682 / DSM 15412 / SJ</strain>
    </source>
</reference>
<keyword evidence="4 6" id="KW-1133">Transmembrane helix</keyword>
<dbReference type="STRING" id="862908.BMS_3229"/>
<keyword evidence="9" id="KW-1185">Reference proteome</keyword>
<evidence type="ECO:0000256" key="2">
    <source>
        <dbReference type="ARBA" id="ARBA00022475"/>
    </source>
</evidence>
<feature type="transmembrane region" description="Helical" evidence="6">
    <location>
        <begin position="229"/>
        <end position="247"/>
    </location>
</feature>
<dbReference type="InterPro" id="IPR018076">
    <property type="entry name" value="T2SS_GspF_dom"/>
</dbReference>
<keyword evidence="2" id="KW-1003">Cell membrane</keyword>
<evidence type="ECO:0000259" key="7">
    <source>
        <dbReference type="Pfam" id="PF00482"/>
    </source>
</evidence>